<comment type="catalytic activity">
    <reaction evidence="11">
        <text>(S)-dihydroorotate + a quinone = orotate + a quinol</text>
        <dbReference type="Rhea" id="RHEA:30187"/>
        <dbReference type="ChEBI" id="CHEBI:24646"/>
        <dbReference type="ChEBI" id="CHEBI:30839"/>
        <dbReference type="ChEBI" id="CHEBI:30864"/>
        <dbReference type="ChEBI" id="CHEBI:132124"/>
        <dbReference type="EC" id="1.3.5.2"/>
    </reaction>
</comment>
<dbReference type="UniPathway" id="UPA00070">
    <property type="reaction ID" value="UER00946"/>
</dbReference>
<dbReference type="NCBIfam" id="NF003645">
    <property type="entry name" value="PRK05286.1-2"/>
    <property type="match status" value="1"/>
</dbReference>
<keyword evidence="14" id="KW-1185">Reference proteome</keyword>
<keyword evidence="10" id="KW-0472">Membrane</keyword>
<dbReference type="NCBIfam" id="TIGR01036">
    <property type="entry name" value="pyrD_sub2"/>
    <property type="match status" value="1"/>
</dbReference>
<evidence type="ECO:0000256" key="7">
    <source>
        <dbReference type="ARBA" id="ARBA00022630"/>
    </source>
</evidence>
<dbReference type="PROSITE" id="PS00911">
    <property type="entry name" value="DHODEHASE_1"/>
    <property type="match status" value="1"/>
</dbReference>
<evidence type="ECO:0000256" key="6">
    <source>
        <dbReference type="ARBA" id="ARBA00017599"/>
    </source>
</evidence>
<evidence type="ECO:0000256" key="4">
    <source>
        <dbReference type="ARBA" id="ARBA00005359"/>
    </source>
</evidence>
<dbReference type="InterPro" id="IPR050074">
    <property type="entry name" value="DHO_dehydrogenase"/>
</dbReference>
<comment type="similarity">
    <text evidence="4">Belongs to the dihydroorotate dehydrogenase family. Type 2 subfamily.</text>
</comment>
<dbReference type="Pfam" id="PF01180">
    <property type="entry name" value="DHO_dh"/>
    <property type="match status" value="1"/>
</dbReference>
<dbReference type="InterPro" id="IPR005720">
    <property type="entry name" value="Dihydroorotate_DH_cat"/>
</dbReference>
<dbReference type="GO" id="GO:0106430">
    <property type="term" value="F:dihydroorotate dehydrogenase (quinone) activity"/>
    <property type="evidence" value="ECO:0007669"/>
    <property type="project" value="UniProtKB-EC"/>
</dbReference>
<dbReference type="PANTHER" id="PTHR48109">
    <property type="entry name" value="DIHYDROOROTATE DEHYDROGENASE (QUINONE), MITOCHONDRIAL-RELATED"/>
    <property type="match status" value="1"/>
</dbReference>
<accession>A0A6J7ZY73</accession>
<evidence type="ECO:0000313" key="13">
    <source>
        <dbReference type="EMBL" id="CAC5357533.1"/>
    </source>
</evidence>
<evidence type="ECO:0000256" key="10">
    <source>
        <dbReference type="ARBA" id="ARBA00023136"/>
    </source>
</evidence>
<feature type="domain" description="Dihydroorotate dehydrogenase catalytic" evidence="12">
    <location>
        <begin position="82"/>
        <end position="339"/>
    </location>
</feature>
<organism evidence="13 14">
    <name type="scientific">Mytilus coruscus</name>
    <name type="common">Sea mussel</name>
    <dbReference type="NCBI Taxonomy" id="42192"/>
    <lineage>
        <taxon>Eukaryota</taxon>
        <taxon>Metazoa</taxon>
        <taxon>Spiralia</taxon>
        <taxon>Lophotrochozoa</taxon>
        <taxon>Mollusca</taxon>
        <taxon>Bivalvia</taxon>
        <taxon>Autobranchia</taxon>
        <taxon>Pteriomorphia</taxon>
        <taxon>Mytilida</taxon>
        <taxon>Mytiloidea</taxon>
        <taxon>Mytilidae</taxon>
        <taxon>Mytilinae</taxon>
        <taxon>Mytilus</taxon>
    </lineage>
</organism>
<comment type="cofactor">
    <cofactor evidence="1">
        <name>FMN</name>
        <dbReference type="ChEBI" id="CHEBI:58210"/>
    </cofactor>
</comment>
<evidence type="ECO:0000256" key="1">
    <source>
        <dbReference type="ARBA" id="ARBA00001917"/>
    </source>
</evidence>
<evidence type="ECO:0000259" key="12">
    <source>
        <dbReference type="Pfam" id="PF01180"/>
    </source>
</evidence>
<name>A0A6J7ZY73_MYTCO</name>
<dbReference type="Gene3D" id="3.20.20.70">
    <property type="entry name" value="Aldolase class I"/>
    <property type="match status" value="1"/>
</dbReference>
<dbReference type="SUPFAM" id="SSF51395">
    <property type="entry name" value="FMN-linked oxidoreductases"/>
    <property type="match status" value="1"/>
</dbReference>
<dbReference type="CDD" id="cd04738">
    <property type="entry name" value="DHOD_2_like"/>
    <property type="match status" value="1"/>
</dbReference>
<reference evidence="13 14" key="1">
    <citation type="submission" date="2020-06" db="EMBL/GenBank/DDBJ databases">
        <authorList>
            <person name="Li R."/>
            <person name="Bekaert M."/>
        </authorList>
    </citation>
    <scope>NUCLEOTIDE SEQUENCE [LARGE SCALE GENOMIC DNA]</scope>
    <source>
        <strain evidence="14">wild</strain>
    </source>
</reference>
<keyword evidence="7" id="KW-0285">Flavoprotein</keyword>
<dbReference type="PANTHER" id="PTHR48109:SF4">
    <property type="entry name" value="DIHYDROOROTATE DEHYDROGENASE (QUINONE), MITOCHONDRIAL"/>
    <property type="match status" value="1"/>
</dbReference>
<dbReference type="GO" id="GO:0044205">
    <property type="term" value="P:'de novo' UMP biosynthetic process"/>
    <property type="evidence" value="ECO:0007669"/>
    <property type="project" value="UniProtKB-UniPathway"/>
</dbReference>
<dbReference type="GO" id="GO:0006207">
    <property type="term" value="P:'de novo' pyrimidine nucleobase biosynthetic process"/>
    <property type="evidence" value="ECO:0007669"/>
    <property type="project" value="InterPro"/>
</dbReference>
<comment type="pathway">
    <text evidence="3">Pyrimidine metabolism; UMP biosynthesis via de novo pathway; orotate from (S)-dihydroorotate (quinone route): step 1/1.</text>
</comment>
<dbReference type="EC" id="1.3.5.2" evidence="5"/>
<dbReference type="OrthoDB" id="14784at2759"/>
<comment type="subcellular location">
    <subcellularLocation>
        <location evidence="2">Membrane</location>
    </subcellularLocation>
</comment>
<gene>
    <name evidence="13" type="ORF">MCOR_1179</name>
</gene>
<dbReference type="InterPro" id="IPR013785">
    <property type="entry name" value="Aldolase_TIM"/>
</dbReference>
<sequence length="386" mass="42313">MSGAAKKGPGNLKLLKDAFIITTGGTVMFAGHQIYKGNEKFYKEYVMPFFQLFDAETSHKMAVKAAKYKLVPKSKIPPHPVLASRVFDRDFPSPVGLAAGFDKDGEAVDGMLKMGFSFVEVGSVTPNPQPGNEKPRVFRLKEDKAVINRYGFNSEGHDKVYNRLKVREVEPPVVVPGIMGVNLGKNKTSSYPVEDYVQGVRKFGKVADYLVINISSPNTPGLRAMQGKDMLDMLLEKVLSERDHIRGRKPPLLVKIAPDLTDQDKIDIAEVVLNRKESLGGLIISNTTVSRPDSLKSPHKDEVGGLSGEPLKDLSTKTISDMYKLTEGKVPIIGVGGLVQVKMLMIKSKKGPPVIGKINRELSELLIKDGYRSITEAVGANHKTKS</sequence>
<evidence type="ECO:0000256" key="5">
    <source>
        <dbReference type="ARBA" id="ARBA00012791"/>
    </source>
</evidence>
<proteinExistence type="inferred from homology"/>
<evidence type="ECO:0000256" key="8">
    <source>
        <dbReference type="ARBA" id="ARBA00022643"/>
    </source>
</evidence>
<keyword evidence="8" id="KW-0288">FMN</keyword>
<dbReference type="Proteomes" id="UP000507470">
    <property type="component" value="Unassembled WGS sequence"/>
</dbReference>
<dbReference type="AlphaFoldDB" id="A0A6J7ZY73"/>
<evidence type="ECO:0000313" key="14">
    <source>
        <dbReference type="Proteomes" id="UP000507470"/>
    </source>
</evidence>
<dbReference type="GO" id="GO:0005743">
    <property type="term" value="C:mitochondrial inner membrane"/>
    <property type="evidence" value="ECO:0007669"/>
    <property type="project" value="TreeGrafter"/>
</dbReference>
<keyword evidence="9 13" id="KW-0560">Oxidoreductase</keyword>
<evidence type="ECO:0000256" key="9">
    <source>
        <dbReference type="ARBA" id="ARBA00023002"/>
    </source>
</evidence>
<dbReference type="EMBL" id="CACVKT020000204">
    <property type="protein sequence ID" value="CAC5357533.1"/>
    <property type="molecule type" value="Genomic_DNA"/>
</dbReference>
<evidence type="ECO:0000256" key="2">
    <source>
        <dbReference type="ARBA" id="ARBA00004370"/>
    </source>
</evidence>
<evidence type="ECO:0000256" key="3">
    <source>
        <dbReference type="ARBA" id="ARBA00005161"/>
    </source>
</evidence>
<dbReference type="InterPro" id="IPR001295">
    <property type="entry name" value="Dihydroorotate_DH_CS"/>
</dbReference>
<evidence type="ECO:0000256" key="11">
    <source>
        <dbReference type="ARBA" id="ARBA00048639"/>
    </source>
</evidence>
<dbReference type="NCBIfam" id="NF003652">
    <property type="entry name" value="PRK05286.2-5"/>
    <property type="match status" value="1"/>
</dbReference>
<dbReference type="InterPro" id="IPR005719">
    <property type="entry name" value="Dihydroorotate_DH_2"/>
</dbReference>
<protein>
    <recommendedName>
        <fullName evidence="6">Dihydroorotate dehydrogenase (quinone), mitochondrial</fullName>
        <ecNumber evidence="5">1.3.5.2</ecNumber>
    </recommendedName>
</protein>